<comment type="similarity">
    <text evidence="1 7">Belongs to the peptidase S11 family.</text>
</comment>
<dbReference type="PRINTS" id="PR00725">
    <property type="entry name" value="DADACBPTASE1"/>
</dbReference>
<dbReference type="InterPro" id="IPR012338">
    <property type="entry name" value="Beta-lactam/transpept-like"/>
</dbReference>
<feature type="domain" description="Peptidase S11 D-alanyl-D-alanine carboxypeptidase A N-terminal" evidence="9">
    <location>
        <begin position="43"/>
        <end position="273"/>
    </location>
</feature>
<proteinExistence type="inferred from homology"/>
<dbReference type="PANTHER" id="PTHR21581">
    <property type="entry name" value="D-ALANYL-D-ALANINE CARBOXYPEPTIDASE"/>
    <property type="match status" value="1"/>
</dbReference>
<gene>
    <name evidence="10" type="ORF">GV794_14825</name>
</gene>
<evidence type="ECO:0000256" key="5">
    <source>
        <dbReference type="ARBA" id="ARBA00022984"/>
    </source>
</evidence>
<dbReference type="InterPro" id="IPR001967">
    <property type="entry name" value="Peptidase_S11_N"/>
</dbReference>
<evidence type="ECO:0000256" key="7">
    <source>
        <dbReference type="RuleBase" id="RU004016"/>
    </source>
</evidence>
<dbReference type="InterPro" id="IPR018044">
    <property type="entry name" value="Peptidase_S11"/>
</dbReference>
<reference evidence="10 11" key="1">
    <citation type="submission" date="2020-01" db="EMBL/GenBank/DDBJ databases">
        <title>Genetics and antimicrobial susceptibilities of Nocardia species isolated from the soil; a comparison with species isolated from humans.</title>
        <authorList>
            <person name="Carrasco G."/>
            <person name="Monzon S."/>
            <person name="Sansegundo M."/>
            <person name="Garcia E."/>
            <person name="Garrido N."/>
            <person name="Medina M.J."/>
            <person name="Villalon P."/>
            <person name="Ramirez-Arocha A.C."/>
            <person name="Jimenez P."/>
            <person name="Cuesta I."/>
            <person name="Valdezate S."/>
        </authorList>
    </citation>
    <scope>NUCLEOTIDE SEQUENCE [LARGE SCALE GENOMIC DNA]</scope>
    <source>
        <strain evidence="10 11">CNM20110649</strain>
    </source>
</reference>
<sequence>MRTYVRALPAAIAAVLVVFAPTVAAAPVAGGSNDQAPFPVALQPDGIQARGAALAEGNTGVIVWSREADARVPIASLTKVMTAVVVLEAGDLERAVTVPQTAIDASAAHGGSNAGLIAGEVLTARQLLYAMMLPSGCDASYALAEAYGPGREAFIAKMNATAQRLGMGNTHFTDPSGLPVPDDFSTYSTPADLVRLGRHAMANPVFREIVGTQVHDLPAGAGNRHHVWENTNDLLHQYPGTTGIKTGSTNAAGTCLLFEARRGAQRLIGVVLHSSPFNLDAATTDAQRLMNWAFLPILTSLPVG</sequence>
<evidence type="ECO:0000256" key="8">
    <source>
        <dbReference type="SAM" id="SignalP"/>
    </source>
</evidence>
<evidence type="ECO:0000256" key="3">
    <source>
        <dbReference type="ARBA" id="ARBA00022801"/>
    </source>
</evidence>
<keyword evidence="3" id="KW-0378">Hydrolase</keyword>
<keyword evidence="10" id="KW-0121">Carboxypeptidase</keyword>
<evidence type="ECO:0000256" key="6">
    <source>
        <dbReference type="ARBA" id="ARBA00023316"/>
    </source>
</evidence>
<name>A0ABX0CL93_9NOCA</name>
<accession>A0ABX0CL93</accession>
<dbReference type="Pfam" id="PF00768">
    <property type="entry name" value="Peptidase_S11"/>
    <property type="match status" value="1"/>
</dbReference>
<dbReference type="Proteomes" id="UP000470876">
    <property type="component" value="Unassembled WGS sequence"/>
</dbReference>
<evidence type="ECO:0000313" key="10">
    <source>
        <dbReference type="EMBL" id="NEW56919.1"/>
    </source>
</evidence>
<keyword evidence="5" id="KW-0573">Peptidoglycan synthesis</keyword>
<keyword evidence="6" id="KW-0961">Cell wall biogenesis/degradation</keyword>
<keyword evidence="10" id="KW-0645">Protease</keyword>
<evidence type="ECO:0000256" key="4">
    <source>
        <dbReference type="ARBA" id="ARBA00022960"/>
    </source>
</evidence>
<evidence type="ECO:0000256" key="2">
    <source>
        <dbReference type="ARBA" id="ARBA00022729"/>
    </source>
</evidence>
<evidence type="ECO:0000313" key="11">
    <source>
        <dbReference type="Proteomes" id="UP000470876"/>
    </source>
</evidence>
<keyword evidence="11" id="KW-1185">Reference proteome</keyword>
<dbReference type="SUPFAM" id="SSF56601">
    <property type="entry name" value="beta-lactamase/transpeptidase-like"/>
    <property type="match status" value="1"/>
</dbReference>
<organism evidence="10 11">
    <name type="scientific">Nocardia cyriacigeorgica</name>
    <dbReference type="NCBI Taxonomy" id="135487"/>
    <lineage>
        <taxon>Bacteria</taxon>
        <taxon>Bacillati</taxon>
        <taxon>Actinomycetota</taxon>
        <taxon>Actinomycetes</taxon>
        <taxon>Mycobacteriales</taxon>
        <taxon>Nocardiaceae</taxon>
        <taxon>Nocardia</taxon>
    </lineage>
</organism>
<evidence type="ECO:0000259" key="9">
    <source>
        <dbReference type="Pfam" id="PF00768"/>
    </source>
</evidence>
<dbReference type="EMBL" id="JAAGUX010000023">
    <property type="protein sequence ID" value="NEW56919.1"/>
    <property type="molecule type" value="Genomic_DNA"/>
</dbReference>
<evidence type="ECO:0000256" key="1">
    <source>
        <dbReference type="ARBA" id="ARBA00007164"/>
    </source>
</evidence>
<keyword evidence="4" id="KW-0133">Cell shape</keyword>
<dbReference type="RefSeq" id="WP_163838316.1">
    <property type="nucleotide sequence ID" value="NZ_JAAGUX010000023.1"/>
</dbReference>
<dbReference type="GO" id="GO:0004180">
    <property type="term" value="F:carboxypeptidase activity"/>
    <property type="evidence" value="ECO:0007669"/>
    <property type="project" value="UniProtKB-KW"/>
</dbReference>
<feature type="chain" id="PRO_5045460491" evidence="8">
    <location>
        <begin position="26"/>
        <end position="304"/>
    </location>
</feature>
<comment type="caution">
    <text evidence="10">The sequence shown here is derived from an EMBL/GenBank/DDBJ whole genome shotgun (WGS) entry which is preliminary data.</text>
</comment>
<dbReference type="Gene3D" id="3.40.710.10">
    <property type="entry name" value="DD-peptidase/beta-lactamase superfamily"/>
    <property type="match status" value="1"/>
</dbReference>
<dbReference type="PANTHER" id="PTHR21581:SF33">
    <property type="entry name" value="D-ALANYL-D-ALANINE CARBOXYPEPTIDASE DACB"/>
    <property type="match status" value="1"/>
</dbReference>
<keyword evidence="2 8" id="KW-0732">Signal</keyword>
<feature type="signal peptide" evidence="8">
    <location>
        <begin position="1"/>
        <end position="25"/>
    </location>
</feature>
<protein>
    <submittedName>
        <fullName evidence="10">D-alanyl-D-alanine carboxypeptidase</fullName>
    </submittedName>
</protein>